<dbReference type="AlphaFoldDB" id="A0A928VXQ8"/>
<keyword evidence="1" id="KW-0812">Transmembrane</keyword>
<protein>
    <submittedName>
        <fullName evidence="2">Metal-dependent hydrolase</fullName>
    </submittedName>
</protein>
<evidence type="ECO:0000313" key="3">
    <source>
        <dbReference type="Proteomes" id="UP000621799"/>
    </source>
</evidence>
<proteinExistence type="predicted"/>
<keyword evidence="3" id="KW-1185">Reference proteome</keyword>
<accession>A0A928VXQ8</accession>
<dbReference type="PANTHER" id="PTHR35531:SF1">
    <property type="entry name" value="INNER MEMBRANE PROTEIN YBCI-RELATED"/>
    <property type="match status" value="1"/>
</dbReference>
<evidence type="ECO:0000313" key="2">
    <source>
        <dbReference type="EMBL" id="MBE9040697.1"/>
    </source>
</evidence>
<name>A0A928VXQ8_9CYAN</name>
<dbReference type="EMBL" id="JADEXN010000110">
    <property type="protein sequence ID" value="MBE9040697.1"/>
    <property type="molecule type" value="Genomic_DNA"/>
</dbReference>
<gene>
    <name evidence="2" type="ORF">IQ235_07880</name>
</gene>
<keyword evidence="1" id="KW-0472">Membrane</keyword>
<feature type="transmembrane region" description="Helical" evidence="1">
    <location>
        <begin position="65"/>
        <end position="86"/>
    </location>
</feature>
<dbReference type="RefSeq" id="WP_264320941.1">
    <property type="nucleotide sequence ID" value="NZ_JADEXN010000110.1"/>
</dbReference>
<dbReference type="Proteomes" id="UP000621799">
    <property type="component" value="Unassembled WGS sequence"/>
</dbReference>
<sequence length="346" mass="36992">MMAITHGAIAAAGTSLILGSADPFILGLAIVGSQLPDLDTSTSTIGQILFPISSWIEDRFPHRSITHSLAATALLAALSFGACHYFGQPWQIALALPLGHLLSCFSDCFTKQGVQLFWPCKAWCISVSNPHRRLTTGGPGEYWVLVLAGFLLAAGIHIAGGGGIQAQVTQGLGLRDGAIATYNQNAATHQIWANIEGVYASDRTDASGKYFILDTAGNEFIVLDRTGRIFQTNQQIIATKVTTDVGQTAQTQLQTLTFDDENPLPKLEEVRASYPDAIVFVTGNVTVDFPEDIEIPPQTGYSTVGLSGSTLKLSYEGIEKAIELLADQYAIGSLSVKIIKPAPVWN</sequence>
<feature type="transmembrane region" description="Helical" evidence="1">
    <location>
        <begin position="142"/>
        <end position="160"/>
    </location>
</feature>
<dbReference type="Pfam" id="PF04307">
    <property type="entry name" value="YdjM"/>
    <property type="match status" value="1"/>
</dbReference>
<organism evidence="2 3">
    <name type="scientific">Zarconia navalis LEGE 11467</name>
    <dbReference type="NCBI Taxonomy" id="1828826"/>
    <lineage>
        <taxon>Bacteria</taxon>
        <taxon>Bacillati</taxon>
        <taxon>Cyanobacteriota</taxon>
        <taxon>Cyanophyceae</taxon>
        <taxon>Oscillatoriophycideae</taxon>
        <taxon>Oscillatoriales</taxon>
        <taxon>Oscillatoriales incertae sedis</taxon>
        <taxon>Zarconia</taxon>
        <taxon>Zarconia navalis</taxon>
    </lineage>
</organism>
<dbReference type="GO" id="GO:0016787">
    <property type="term" value="F:hydrolase activity"/>
    <property type="evidence" value="ECO:0007669"/>
    <property type="project" value="UniProtKB-KW"/>
</dbReference>
<keyword evidence="1" id="KW-1133">Transmembrane helix</keyword>
<comment type="caution">
    <text evidence="2">The sequence shown here is derived from an EMBL/GenBank/DDBJ whole genome shotgun (WGS) entry which is preliminary data.</text>
</comment>
<keyword evidence="2" id="KW-0378">Hydrolase</keyword>
<reference evidence="2" key="1">
    <citation type="submission" date="2020-10" db="EMBL/GenBank/DDBJ databases">
        <authorList>
            <person name="Castelo-Branco R."/>
            <person name="Eusebio N."/>
            <person name="Adriana R."/>
            <person name="Vieira A."/>
            <person name="Brugerolle De Fraissinette N."/>
            <person name="Rezende De Castro R."/>
            <person name="Schneider M.P."/>
            <person name="Vasconcelos V."/>
            <person name="Leao P.N."/>
        </authorList>
    </citation>
    <scope>NUCLEOTIDE SEQUENCE</scope>
    <source>
        <strain evidence="2">LEGE 11467</strain>
    </source>
</reference>
<evidence type="ECO:0000256" key="1">
    <source>
        <dbReference type="SAM" id="Phobius"/>
    </source>
</evidence>
<dbReference type="InterPro" id="IPR007404">
    <property type="entry name" value="YdjM-like"/>
</dbReference>
<dbReference type="PANTHER" id="PTHR35531">
    <property type="entry name" value="INNER MEMBRANE PROTEIN YBCI-RELATED"/>
    <property type="match status" value="1"/>
</dbReference>